<dbReference type="AlphaFoldDB" id="A0A0E0K9M5"/>
<evidence type="ECO:0000313" key="3">
    <source>
        <dbReference type="Proteomes" id="UP000026962"/>
    </source>
</evidence>
<reference evidence="2" key="1">
    <citation type="submission" date="2015-04" db="UniProtKB">
        <authorList>
            <consortium name="EnsemblPlants"/>
        </authorList>
    </citation>
    <scope>IDENTIFICATION</scope>
</reference>
<dbReference type="EnsemblPlants" id="OPUNC03G05670.1">
    <property type="protein sequence ID" value="OPUNC03G05670.1"/>
    <property type="gene ID" value="OPUNC03G05670"/>
</dbReference>
<evidence type="ECO:0000313" key="2">
    <source>
        <dbReference type="EnsemblPlants" id="OPUNC03G05670.1"/>
    </source>
</evidence>
<sequence length="231" mass="24862">MERANLRSVVSGVMELQHHHGLGLLLLAARSAAAGDLQPSARQKAACLAIAASTSTSTSPSPAAVSSSPTASPQRPHSHRPPYRARTPAAYVGVHSSLSPQHAHSAHSTSTTAATTTPELTSCPAAAAADMSKKLSIDPQSQRKEAPRNNQRIGYRRCYSPAARRRKRRGGSSMDDEEEVVLGREPRLVQLQRLVVQGARVFCMRRGGGGGKACECGQQWRERRWWGPTSK</sequence>
<keyword evidence="3" id="KW-1185">Reference proteome</keyword>
<feature type="region of interest" description="Disordered" evidence="1">
    <location>
        <begin position="131"/>
        <end position="180"/>
    </location>
</feature>
<evidence type="ECO:0000256" key="1">
    <source>
        <dbReference type="SAM" id="MobiDB-lite"/>
    </source>
</evidence>
<dbReference type="HOGENOM" id="CLU_1201493_0_0_1"/>
<reference evidence="2" key="2">
    <citation type="submission" date="2018-05" db="EMBL/GenBank/DDBJ databases">
        <title>OpunRS2 (Oryza punctata Reference Sequence Version 2).</title>
        <authorList>
            <person name="Zhang J."/>
            <person name="Kudrna D."/>
            <person name="Lee S."/>
            <person name="Talag J."/>
            <person name="Welchert J."/>
            <person name="Wing R.A."/>
        </authorList>
    </citation>
    <scope>NUCLEOTIDE SEQUENCE [LARGE SCALE GENOMIC DNA]</scope>
</reference>
<feature type="region of interest" description="Disordered" evidence="1">
    <location>
        <begin position="97"/>
        <end position="118"/>
    </location>
</feature>
<dbReference type="Proteomes" id="UP000026962">
    <property type="component" value="Chromosome 3"/>
</dbReference>
<feature type="region of interest" description="Disordered" evidence="1">
    <location>
        <begin position="55"/>
        <end position="84"/>
    </location>
</feature>
<feature type="compositionally biased region" description="Low complexity" evidence="1">
    <location>
        <begin position="102"/>
        <end position="117"/>
    </location>
</feature>
<organism evidence="2">
    <name type="scientific">Oryza punctata</name>
    <name type="common">Red rice</name>
    <dbReference type="NCBI Taxonomy" id="4537"/>
    <lineage>
        <taxon>Eukaryota</taxon>
        <taxon>Viridiplantae</taxon>
        <taxon>Streptophyta</taxon>
        <taxon>Embryophyta</taxon>
        <taxon>Tracheophyta</taxon>
        <taxon>Spermatophyta</taxon>
        <taxon>Magnoliopsida</taxon>
        <taxon>Liliopsida</taxon>
        <taxon>Poales</taxon>
        <taxon>Poaceae</taxon>
        <taxon>BOP clade</taxon>
        <taxon>Oryzoideae</taxon>
        <taxon>Oryzeae</taxon>
        <taxon>Oryzinae</taxon>
        <taxon>Oryza</taxon>
    </lineage>
</organism>
<accession>A0A0E0K9M5</accession>
<proteinExistence type="predicted"/>
<feature type="compositionally biased region" description="Low complexity" evidence="1">
    <location>
        <begin position="55"/>
        <end position="73"/>
    </location>
</feature>
<feature type="compositionally biased region" description="Basic and acidic residues" evidence="1">
    <location>
        <begin position="131"/>
        <end position="147"/>
    </location>
</feature>
<name>A0A0E0K9M5_ORYPU</name>
<dbReference type="Gramene" id="OPUNC03G05670.1">
    <property type="protein sequence ID" value="OPUNC03G05670.1"/>
    <property type="gene ID" value="OPUNC03G05670"/>
</dbReference>
<protein>
    <submittedName>
        <fullName evidence="2">Uncharacterized protein</fullName>
    </submittedName>
</protein>